<dbReference type="Proteomes" id="UP000188268">
    <property type="component" value="Unassembled WGS sequence"/>
</dbReference>
<keyword evidence="3 8" id="KW-0812">Transmembrane</keyword>
<dbReference type="PANTHER" id="PTHR23130:SF115">
    <property type="entry name" value="OS01G0680900 PROTEIN"/>
    <property type="match status" value="1"/>
</dbReference>
<dbReference type="InterPro" id="IPR006593">
    <property type="entry name" value="Cyt_b561/ferric_Rdtase_TM"/>
</dbReference>
<keyword evidence="2" id="KW-0813">Transport</keyword>
<dbReference type="Pfam" id="PF03188">
    <property type="entry name" value="Cytochrom_B561"/>
    <property type="match status" value="1"/>
</dbReference>
<feature type="domain" description="Cytochrome b561" evidence="10">
    <location>
        <begin position="389"/>
        <end position="579"/>
    </location>
</feature>
<evidence type="ECO:0000259" key="10">
    <source>
        <dbReference type="PROSITE" id="PS50939"/>
    </source>
</evidence>
<feature type="transmembrane region" description="Helical" evidence="8">
    <location>
        <begin position="425"/>
        <end position="445"/>
    </location>
</feature>
<accession>A0A1R3H1S8</accession>
<evidence type="ECO:0000313" key="11">
    <source>
        <dbReference type="EMBL" id="OMO64302.1"/>
    </source>
</evidence>
<evidence type="ECO:0000256" key="8">
    <source>
        <dbReference type="SAM" id="Phobius"/>
    </source>
</evidence>
<dbReference type="STRING" id="210143.A0A1R3H1S8"/>
<feature type="transmembrane region" description="Helical" evidence="8">
    <location>
        <begin position="530"/>
        <end position="548"/>
    </location>
</feature>
<dbReference type="Pfam" id="PF07279">
    <property type="entry name" value="DUF1442"/>
    <property type="match status" value="1"/>
</dbReference>
<dbReference type="CDD" id="cd08760">
    <property type="entry name" value="Cyt_b561_FRRS1_like"/>
    <property type="match status" value="1"/>
</dbReference>
<dbReference type="GO" id="GO:0016020">
    <property type="term" value="C:membrane"/>
    <property type="evidence" value="ECO:0007669"/>
    <property type="project" value="UniProtKB-SubCell"/>
</dbReference>
<feature type="transmembrane region" description="Helical" evidence="8">
    <location>
        <begin position="554"/>
        <end position="576"/>
    </location>
</feature>
<evidence type="ECO:0000256" key="4">
    <source>
        <dbReference type="ARBA" id="ARBA00022729"/>
    </source>
</evidence>
<dbReference type="SMART" id="SM00665">
    <property type="entry name" value="B561"/>
    <property type="match status" value="1"/>
</dbReference>
<keyword evidence="4" id="KW-0732">Signal</keyword>
<dbReference type="InterPro" id="IPR029063">
    <property type="entry name" value="SAM-dependent_MTases_sf"/>
</dbReference>
<name>A0A1R3H1S8_COCAP</name>
<dbReference type="OrthoDB" id="19261at2759"/>
<dbReference type="PROSITE" id="PS50836">
    <property type="entry name" value="DOMON"/>
    <property type="match status" value="1"/>
</dbReference>
<reference evidence="11 12" key="1">
    <citation type="submission" date="2013-09" db="EMBL/GenBank/DDBJ databases">
        <title>Corchorus capsularis genome sequencing.</title>
        <authorList>
            <person name="Alam M."/>
            <person name="Haque M.S."/>
            <person name="Islam M.S."/>
            <person name="Emdad E.M."/>
            <person name="Islam M.M."/>
            <person name="Ahmed B."/>
            <person name="Halim A."/>
            <person name="Hossen Q.M.M."/>
            <person name="Hossain M.Z."/>
            <person name="Ahmed R."/>
            <person name="Khan M.M."/>
            <person name="Islam R."/>
            <person name="Rashid M.M."/>
            <person name="Khan S.A."/>
            <person name="Rahman M.S."/>
            <person name="Alam M."/>
        </authorList>
    </citation>
    <scope>NUCLEOTIDE SEQUENCE [LARGE SCALE GENOMIC DNA]</scope>
    <source>
        <strain evidence="12">cv. CVL-1</strain>
        <tissue evidence="11">Whole seedling</tissue>
    </source>
</reference>
<sequence length="604" mass="67250">MEWSATSATKAYLETLQLCNNPSKLSESWKTTTREPGSNEFISALAAGMKSKLIVEIKSSVSPSTIALATAAKHTGARFVCILPETALNQVKKETKDSGLIDIVEFNTGDPTEILQHYEQVDFSLVDCKNDDYPKLLKMINVNPKRSIVVANNLEGDKEGFGIGGRHVTGMKDEVTVRSMKHPIGKGMEITTIGSEKRGILMKKKSTPRANKSKWIVKVDEVSVSADADDPLTAAADGNAGRYELCDTDLSFLGPPYGNISASNFICSPIWNTFVLRYFQREDNLMTIILSAVYTTGWVGIGFSRNGMMLGSSAMVGWFNKKGHARIKQYYLQGAHISQVIADKGELPLTNIPPVVALHGPMIYIAFQAKFEHRLGRQPIILAFGTRYPNHFHLSKHDDKTAVWFDFSQASFSGIDISQKKNHGILGIFGWGLFLPAGAMVARYLKHKDPLWYYLHAGIQFVGFILGLAAVVLGVQLYRSINADVPAHRGIGIFVLVLSILQIMAFFLRPNKDSKYRRYWNWYHHWFGRMALFFGALNVILGIQYGGAGDDWKIGYGFLLGLTLLVVILLEVFTCLRNRNKSDLPSNFQMNPSDMPSNFQMNPI</sequence>
<dbReference type="InterPro" id="IPR045266">
    <property type="entry name" value="DOH_DOMON"/>
</dbReference>
<keyword evidence="12" id="KW-1185">Reference proteome</keyword>
<dbReference type="SMART" id="SM00664">
    <property type="entry name" value="DoH"/>
    <property type="match status" value="1"/>
</dbReference>
<dbReference type="Gene3D" id="3.40.50.150">
    <property type="entry name" value="Vaccinia Virus protein VP39"/>
    <property type="match status" value="1"/>
</dbReference>
<organism evidence="11 12">
    <name type="scientific">Corchorus capsularis</name>
    <name type="common">Jute</name>
    <dbReference type="NCBI Taxonomy" id="210143"/>
    <lineage>
        <taxon>Eukaryota</taxon>
        <taxon>Viridiplantae</taxon>
        <taxon>Streptophyta</taxon>
        <taxon>Embryophyta</taxon>
        <taxon>Tracheophyta</taxon>
        <taxon>Spermatophyta</taxon>
        <taxon>Magnoliopsida</taxon>
        <taxon>eudicotyledons</taxon>
        <taxon>Gunneridae</taxon>
        <taxon>Pentapetalae</taxon>
        <taxon>rosids</taxon>
        <taxon>malvids</taxon>
        <taxon>Malvales</taxon>
        <taxon>Malvaceae</taxon>
        <taxon>Grewioideae</taxon>
        <taxon>Apeibeae</taxon>
        <taxon>Corchorus</taxon>
    </lineage>
</organism>
<evidence type="ECO:0000256" key="7">
    <source>
        <dbReference type="ARBA" id="ARBA00023136"/>
    </source>
</evidence>
<protein>
    <submittedName>
        <fullName evidence="11">Cytochrome b561, eukaryote</fullName>
    </submittedName>
</protein>
<keyword evidence="6 8" id="KW-1133">Transmembrane helix</keyword>
<feature type="domain" description="DOMON" evidence="9">
    <location>
        <begin position="272"/>
        <end position="385"/>
    </location>
</feature>
<dbReference type="CDD" id="cd09631">
    <property type="entry name" value="DOMON_DOH"/>
    <property type="match status" value="1"/>
</dbReference>
<evidence type="ECO:0000256" key="6">
    <source>
        <dbReference type="ARBA" id="ARBA00022989"/>
    </source>
</evidence>
<comment type="caution">
    <text evidence="11">The sequence shown here is derived from an EMBL/GenBank/DDBJ whole genome shotgun (WGS) entry which is preliminary data.</text>
</comment>
<evidence type="ECO:0000256" key="2">
    <source>
        <dbReference type="ARBA" id="ARBA00022448"/>
    </source>
</evidence>
<proteinExistence type="predicted"/>
<dbReference type="PANTHER" id="PTHR23130">
    <property type="entry name" value="CYTOCHROME B561 AND DOMON DOMAIN-CONTAINING PROTEIN"/>
    <property type="match status" value="1"/>
</dbReference>
<keyword evidence="7 8" id="KW-0472">Membrane</keyword>
<feature type="transmembrane region" description="Helical" evidence="8">
    <location>
        <begin position="490"/>
        <end position="509"/>
    </location>
</feature>
<evidence type="ECO:0000256" key="1">
    <source>
        <dbReference type="ARBA" id="ARBA00004370"/>
    </source>
</evidence>
<feature type="transmembrane region" description="Helical" evidence="8">
    <location>
        <begin position="452"/>
        <end position="478"/>
    </location>
</feature>
<evidence type="ECO:0000256" key="3">
    <source>
        <dbReference type="ARBA" id="ARBA00022692"/>
    </source>
</evidence>
<dbReference type="InterPro" id="IPR009902">
    <property type="entry name" value="DUF1442"/>
</dbReference>
<dbReference type="AlphaFoldDB" id="A0A1R3H1S8"/>
<keyword evidence="5" id="KW-0249">Electron transport</keyword>
<comment type="subcellular location">
    <subcellularLocation>
        <location evidence="1">Membrane</location>
    </subcellularLocation>
</comment>
<dbReference type="PROSITE" id="PS50939">
    <property type="entry name" value="CYTOCHROME_B561"/>
    <property type="match status" value="1"/>
</dbReference>
<evidence type="ECO:0000259" key="9">
    <source>
        <dbReference type="PROSITE" id="PS50836"/>
    </source>
</evidence>
<dbReference type="Gene3D" id="1.20.120.1770">
    <property type="match status" value="1"/>
</dbReference>
<dbReference type="Gramene" id="OMO64302">
    <property type="protein sequence ID" value="OMO64302"/>
    <property type="gene ID" value="CCACVL1_21880"/>
</dbReference>
<gene>
    <name evidence="11" type="ORF">CCACVL1_21880</name>
</gene>
<dbReference type="EMBL" id="AWWV01012821">
    <property type="protein sequence ID" value="OMO64302.1"/>
    <property type="molecule type" value="Genomic_DNA"/>
</dbReference>
<evidence type="ECO:0000256" key="5">
    <source>
        <dbReference type="ARBA" id="ARBA00022982"/>
    </source>
</evidence>
<evidence type="ECO:0000313" key="12">
    <source>
        <dbReference type="Proteomes" id="UP000188268"/>
    </source>
</evidence>
<dbReference type="InterPro" id="IPR005018">
    <property type="entry name" value="DOMON_domain"/>
</dbReference>